<dbReference type="KEGG" id="phet:94290171"/>
<comment type="caution">
    <text evidence="2">The sequence shown here is derived from an EMBL/GenBank/DDBJ whole genome shotgun (WGS) entry which is preliminary data.</text>
</comment>
<keyword evidence="3" id="KW-1185">Reference proteome</keyword>
<feature type="compositionally biased region" description="Basic and acidic residues" evidence="1">
    <location>
        <begin position="469"/>
        <end position="490"/>
    </location>
</feature>
<dbReference type="OrthoDB" id="273798at2759"/>
<protein>
    <submittedName>
        <fullName evidence="2">Uncharacterized protein</fullName>
    </submittedName>
</protein>
<name>A0A836L7I5_9TRYP</name>
<organism evidence="2 3">
    <name type="scientific">Porcisia hertigi</name>
    <dbReference type="NCBI Taxonomy" id="2761500"/>
    <lineage>
        <taxon>Eukaryota</taxon>
        <taxon>Discoba</taxon>
        <taxon>Euglenozoa</taxon>
        <taxon>Kinetoplastea</taxon>
        <taxon>Metakinetoplastina</taxon>
        <taxon>Trypanosomatida</taxon>
        <taxon>Trypanosomatidae</taxon>
        <taxon>Leishmaniinae</taxon>
        <taxon>Porcisia</taxon>
    </lineage>
</organism>
<evidence type="ECO:0000256" key="1">
    <source>
        <dbReference type="SAM" id="MobiDB-lite"/>
    </source>
</evidence>
<proteinExistence type="predicted"/>
<evidence type="ECO:0000313" key="3">
    <source>
        <dbReference type="Proteomes" id="UP000674318"/>
    </source>
</evidence>
<gene>
    <name evidence="2" type="ORF">JKF63_04101</name>
</gene>
<sequence>MPQEQVEYFDSRTKAPPVLSPSAPVRLVYDKATPGCGHEIPRRTWQLLEEGEEVLTAAQGSLYEKYQHYFAGNIQKGSEIGLFRGHGAALGTHPAEGTQPPKVREPKVAVQRPVSEVPLPASPVTRPHLSVKPKSSSQSHSHQETAADTNSYYSSHDVPARNITHFPQDRTHFTKDHHRILKNDYEQPRGDRQAPVRKSSVFRDIVVSCDSSLEISSSTRPQDKEASTTSHVLPQKETLYSERVASNQQDSDYAIRRRAPQTDAEEYKPMRNGNDNSTHHRTIYNPPRPEKKHVQAPFLCEGEESNLPATSPRDEQDLYDRMYHYANAANRRTESRRAQKHINDAELEQNAIHGSHTNFVNSRRSVENPHGEPGEVFFRLYADAQRYNKEKREQERLIELKRRQERGEVPYDGDGNSIAEEGSRDCSGQTAVRGDEKTPTKRSSSTGRPMSAASAAVFDRLSRPNRVTIKFEKRKEQEEQQKREKEQRMAEMKKNEIEKFAGYRWGIPTKSFTFADLEFHNAL</sequence>
<feature type="compositionally biased region" description="Polar residues" evidence="1">
    <location>
        <begin position="144"/>
        <end position="154"/>
    </location>
</feature>
<dbReference type="AlphaFoldDB" id="A0A836L7I5"/>
<dbReference type="GeneID" id="94290171"/>
<feature type="region of interest" description="Disordered" evidence="1">
    <location>
        <begin position="408"/>
        <end position="490"/>
    </location>
</feature>
<feature type="region of interest" description="Disordered" evidence="1">
    <location>
        <begin position="88"/>
        <end position="157"/>
    </location>
</feature>
<accession>A0A836L7I5</accession>
<evidence type="ECO:0000313" key="2">
    <source>
        <dbReference type="EMBL" id="KAG5501831.1"/>
    </source>
</evidence>
<reference evidence="2 3" key="1">
    <citation type="submission" date="2021-02" db="EMBL/GenBank/DDBJ databases">
        <title>Porcisia hertigi Genome sequencing and assembly.</title>
        <authorList>
            <person name="Almutairi H."/>
            <person name="Gatherer D."/>
        </authorList>
    </citation>
    <scope>NUCLEOTIDE SEQUENCE [LARGE SCALE GENOMIC DNA]</scope>
    <source>
        <strain evidence="2 3">C119</strain>
    </source>
</reference>
<dbReference type="EMBL" id="JAFJZO010000026">
    <property type="protein sequence ID" value="KAG5501831.1"/>
    <property type="molecule type" value="Genomic_DNA"/>
</dbReference>
<dbReference type="Proteomes" id="UP000674318">
    <property type="component" value="Unassembled WGS sequence"/>
</dbReference>
<feature type="region of interest" description="Disordered" evidence="1">
    <location>
        <begin position="213"/>
        <end position="291"/>
    </location>
</feature>
<dbReference type="RefSeq" id="XP_067756278.1">
    <property type="nucleotide sequence ID" value="XM_067900094.1"/>
</dbReference>